<name>A0A835HJX7_9MAGN</name>
<sequence>MCKGALSLVFELEWRSILRKKQGLNATSNKSTSDVVVRILTQEGRMNGCIVTPCSRKKTKYFADRPSRIGPRARSWTPRIASVEV</sequence>
<evidence type="ECO:0000313" key="2">
    <source>
        <dbReference type="Proteomes" id="UP000631114"/>
    </source>
</evidence>
<dbReference type="AlphaFoldDB" id="A0A835HJX7"/>
<protein>
    <submittedName>
        <fullName evidence="1">Uncharacterized protein</fullName>
    </submittedName>
</protein>
<reference evidence="1 2" key="1">
    <citation type="submission" date="2020-10" db="EMBL/GenBank/DDBJ databases">
        <title>The Coptis chinensis genome and diversification of protoberbering-type alkaloids.</title>
        <authorList>
            <person name="Wang B."/>
            <person name="Shu S."/>
            <person name="Song C."/>
            <person name="Liu Y."/>
        </authorList>
    </citation>
    <scope>NUCLEOTIDE SEQUENCE [LARGE SCALE GENOMIC DNA]</scope>
    <source>
        <strain evidence="1">HL-2020</strain>
        <tissue evidence="1">Leaf</tissue>
    </source>
</reference>
<comment type="caution">
    <text evidence="1">The sequence shown here is derived from an EMBL/GenBank/DDBJ whole genome shotgun (WGS) entry which is preliminary data.</text>
</comment>
<dbReference type="Proteomes" id="UP000631114">
    <property type="component" value="Unassembled WGS sequence"/>
</dbReference>
<accession>A0A835HJX7</accession>
<proteinExistence type="predicted"/>
<dbReference type="EMBL" id="JADFTS010000006">
    <property type="protein sequence ID" value="KAF9600675.1"/>
    <property type="molecule type" value="Genomic_DNA"/>
</dbReference>
<keyword evidence="2" id="KW-1185">Reference proteome</keyword>
<organism evidence="1 2">
    <name type="scientific">Coptis chinensis</name>
    <dbReference type="NCBI Taxonomy" id="261450"/>
    <lineage>
        <taxon>Eukaryota</taxon>
        <taxon>Viridiplantae</taxon>
        <taxon>Streptophyta</taxon>
        <taxon>Embryophyta</taxon>
        <taxon>Tracheophyta</taxon>
        <taxon>Spermatophyta</taxon>
        <taxon>Magnoliopsida</taxon>
        <taxon>Ranunculales</taxon>
        <taxon>Ranunculaceae</taxon>
        <taxon>Coptidoideae</taxon>
        <taxon>Coptis</taxon>
    </lineage>
</organism>
<evidence type="ECO:0000313" key="1">
    <source>
        <dbReference type="EMBL" id="KAF9600675.1"/>
    </source>
</evidence>
<gene>
    <name evidence="1" type="ORF">IFM89_011346</name>
</gene>